<reference evidence="12" key="1">
    <citation type="journal article" date="2023" name="G3 (Bethesda)">
        <title>Whole genome assemblies of Zophobas morio and Tenebrio molitor.</title>
        <authorList>
            <person name="Kaur S."/>
            <person name="Stinson S.A."/>
            <person name="diCenzo G.C."/>
        </authorList>
    </citation>
    <scope>NUCLEOTIDE SEQUENCE</scope>
    <source>
        <strain evidence="12">QUZm001</strain>
    </source>
</reference>
<sequence length="238" mass="27143">MELDTSSVIDNEESFYANAVQYWSEIPATIDGMLGGFGCISQTDIRDSKLLLKQLFNSKEPPQKAYALDCGAGIGRITKHLLTEFFDKVDLVEQNPQFLNQAKLYIGPKLQTKIENYYSVGLQSFVPEENKYDVIWSQWVLGHLTDSDLIEFLKSCQKGLKPNGVIIIKENISSTNDIDKDEQDSSVTRPLSLYRKIFTTAGLDCRRQVKQRNFPKGLYTVYMFVLKPLPNNTYTNMQ</sequence>
<evidence type="ECO:0000256" key="2">
    <source>
        <dbReference type="ARBA" id="ARBA00022603"/>
    </source>
</evidence>
<dbReference type="EC" id="2.1.1.244" evidence="5"/>
<dbReference type="GO" id="GO:0005737">
    <property type="term" value="C:cytoplasm"/>
    <property type="evidence" value="ECO:0007669"/>
    <property type="project" value="TreeGrafter"/>
</dbReference>
<evidence type="ECO:0000256" key="11">
    <source>
        <dbReference type="PIRSR" id="PIRSR016958-1"/>
    </source>
</evidence>
<accession>A0AA38IJR6</accession>
<dbReference type="GO" id="GO:0071885">
    <property type="term" value="F:N-terminal protein N-methyltransferase activity"/>
    <property type="evidence" value="ECO:0007669"/>
    <property type="project" value="UniProtKB-EC"/>
</dbReference>
<evidence type="ECO:0000256" key="7">
    <source>
        <dbReference type="ARBA" id="ARBA00043129"/>
    </source>
</evidence>
<dbReference type="Pfam" id="PF05891">
    <property type="entry name" value="Methyltransf_PK"/>
    <property type="match status" value="1"/>
</dbReference>
<evidence type="ECO:0000313" key="12">
    <source>
        <dbReference type="EMBL" id="KAJ3655286.1"/>
    </source>
</evidence>
<dbReference type="FunFam" id="3.40.50.150:FF:000025">
    <property type="entry name" value="N-terminal Xaa-Pro-Lys N-methyltransferase 1"/>
    <property type="match status" value="1"/>
</dbReference>
<dbReference type="AlphaFoldDB" id="A0AA38IJR6"/>
<evidence type="ECO:0000256" key="4">
    <source>
        <dbReference type="ARBA" id="ARBA00022691"/>
    </source>
</evidence>
<dbReference type="InterPro" id="IPR029063">
    <property type="entry name" value="SAM-dependent_MTases_sf"/>
</dbReference>
<dbReference type="SUPFAM" id="SSF53335">
    <property type="entry name" value="S-adenosyl-L-methionine-dependent methyltransferases"/>
    <property type="match status" value="1"/>
</dbReference>
<comment type="catalytic activity">
    <reaction evidence="9">
        <text>N-terminal L-prolyl-L-prolyl-L-lysyl-[protein] + 2 S-adenosyl-L-methionine = N-terminal N,N-dimethyl-L-prolyl-L-prolyl-L-lysyl-[protein] + 2 S-adenosyl-L-homocysteine + 2 H(+)</text>
        <dbReference type="Rhea" id="RHEA:54736"/>
        <dbReference type="Rhea" id="RHEA-COMP:13787"/>
        <dbReference type="Rhea" id="RHEA-COMP:13974"/>
        <dbReference type="ChEBI" id="CHEBI:15378"/>
        <dbReference type="ChEBI" id="CHEBI:57856"/>
        <dbReference type="ChEBI" id="CHEBI:59789"/>
        <dbReference type="ChEBI" id="CHEBI:138059"/>
        <dbReference type="ChEBI" id="CHEBI:138318"/>
        <dbReference type="EC" id="2.1.1.244"/>
    </reaction>
</comment>
<comment type="caution">
    <text evidence="12">The sequence shown here is derived from an EMBL/GenBank/DDBJ whole genome shotgun (WGS) entry which is preliminary data.</text>
</comment>
<evidence type="ECO:0000256" key="3">
    <source>
        <dbReference type="ARBA" id="ARBA00022679"/>
    </source>
</evidence>
<keyword evidence="3" id="KW-0808">Transferase</keyword>
<name>A0AA38IJR6_9CUCU</name>
<keyword evidence="2" id="KW-0489">Methyltransferase</keyword>
<dbReference type="Gene3D" id="3.40.50.150">
    <property type="entry name" value="Vaccinia Virus protein VP39"/>
    <property type="match status" value="1"/>
</dbReference>
<evidence type="ECO:0000256" key="10">
    <source>
        <dbReference type="ARBA" id="ARBA00048167"/>
    </source>
</evidence>
<keyword evidence="13" id="KW-1185">Reference proteome</keyword>
<feature type="binding site" evidence="11">
    <location>
        <position position="138"/>
    </location>
    <ligand>
        <name>S-adenosyl-L-methionine</name>
        <dbReference type="ChEBI" id="CHEBI:59789"/>
    </ligand>
</feature>
<feature type="binding site" evidence="11">
    <location>
        <begin position="122"/>
        <end position="123"/>
    </location>
    <ligand>
        <name>S-adenosyl-L-methionine</name>
        <dbReference type="ChEBI" id="CHEBI:59789"/>
    </ligand>
</feature>
<dbReference type="CDD" id="cd02440">
    <property type="entry name" value="AdoMet_MTases"/>
    <property type="match status" value="1"/>
</dbReference>
<dbReference type="GO" id="GO:0032259">
    <property type="term" value="P:methylation"/>
    <property type="evidence" value="ECO:0007669"/>
    <property type="project" value="UniProtKB-KW"/>
</dbReference>
<comment type="catalytic activity">
    <reaction evidence="8">
        <text>N-terminal L-seryl-L-prolyl-L-lysyl-[protein] + 3 S-adenosyl-L-methionine = N-terminal N,N,N-trimethyl-L-seryl-L-prolyl-L-lysyl-[protein] + 3 S-adenosyl-L-homocysteine + 3 H(+)</text>
        <dbReference type="Rhea" id="RHEA:54724"/>
        <dbReference type="Rhea" id="RHEA-COMP:13789"/>
        <dbReference type="Rhea" id="RHEA-COMP:13973"/>
        <dbReference type="ChEBI" id="CHEBI:15378"/>
        <dbReference type="ChEBI" id="CHEBI:57856"/>
        <dbReference type="ChEBI" id="CHEBI:59789"/>
        <dbReference type="ChEBI" id="CHEBI:138061"/>
        <dbReference type="ChEBI" id="CHEBI:138317"/>
        <dbReference type="EC" id="2.1.1.244"/>
    </reaction>
</comment>
<proteinExistence type="inferred from homology"/>
<evidence type="ECO:0000256" key="6">
    <source>
        <dbReference type="ARBA" id="ARBA00039449"/>
    </source>
</evidence>
<keyword evidence="4 11" id="KW-0949">S-adenosyl-L-methionine</keyword>
<gene>
    <name evidence="12" type="ORF">Zmor_014421</name>
</gene>
<evidence type="ECO:0000256" key="8">
    <source>
        <dbReference type="ARBA" id="ARBA00047306"/>
    </source>
</evidence>
<dbReference type="PANTHER" id="PTHR12753">
    <property type="entry name" value="AD-003 - RELATED"/>
    <property type="match status" value="1"/>
</dbReference>
<dbReference type="PIRSF" id="PIRSF016958">
    <property type="entry name" value="DUF858_MeTrfase_lik"/>
    <property type="match status" value="1"/>
</dbReference>
<comment type="similarity">
    <text evidence="1">Belongs to the methyltransferase superfamily. NTM1 family.</text>
</comment>
<feature type="binding site" evidence="11">
    <location>
        <position position="76"/>
    </location>
    <ligand>
        <name>S-adenosyl-L-methionine</name>
        <dbReference type="ChEBI" id="CHEBI:59789"/>
    </ligand>
</feature>
<evidence type="ECO:0000256" key="9">
    <source>
        <dbReference type="ARBA" id="ARBA00047885"/>
    </source>
</evidence>
<comment type="catalytic activity">
    <reaction evidence="10">
        <text>N-terminal L-alanyl-L-prolyl-L-lysyl-[protein] + 3 S-adenosyl-L-methionine = N-terminal N,N,N-trimethyl-L-alanyl-L-prolyl-L-lysyl-[protein] + 3 S-adenosyl-L-homocysteine + 3 H(+)</text>
        <dbReference type="Rhea" id="RHEA:54712"/>
        <dbReference type="Rhea" id="RHEA-COMP:13785"/>
        <dbReference type="Rhea" id="RHEA-COMP:13971"/>
        <dbReference type="ChEBI" id="CHEBI:15378"/>
        <dbReference type="ChEBI" id="CHEBI:57856"/>
        <dbReference type="ChEBI" id="CHEBI:59789"/>
        <dbReference type="ChEBI" id="CHEBI:138057"/>
        <dbReference type="ChEBI" id="CHEBI:138315"/>
        <dbReference type="EC" id="2.1.1.244"/>
    </reaction>
</comment>
<evidence type="ECO:0000256" key="1">
    <source>
        <dbReference type="ARBA" id="ARBA00009059"/>
    </source>
</evidence>
<organism evidence="12 13">
    <name type="scientific">Zophobas morio</name>
    <dbReference type="NCBI Taxonomy" id="2755281"/>
    <lineage>
        <taxon>Eukaryota</taxon>
        <taxon>Metazoa</taxon>
        <taxon>Ecdysozoa</taxon>
        <taxon>Arthropoda</taxon>
        <taxon>Hexapoda</taxon>
        <taxon>Insecta</taxon>
        <taxon>Pterygota</taxon>
        <taxon>Neoptera</taxon>
        <taxon>Endopterygota</taxon>
        <taxon>Coleoptera</taxon>
        <taxon>Polyphaga</taxon>
        <taxon>Cucujiformia</taxon>
        <taxon>Tenebrionidae</taxon>
        <taxon>Zophobas</taxon>
    </lineage>
</organism>
<evidence type="ECO:0000256" key="5">
    <source>
        <dbReference type="ARBA" id="ARBA00039112"/>
    </source>
</evidence>
<protein>
    <recommendedName>
        <fullName evidence="6">Alpha N-terminal protein methyltransferase 1</fullName>
        <ecNumber evidence="5">2.1.1.244</ecNumber>
    </recommendedName>
    <alternativeName>
        <fullName evidence="7">X-Pro-Lys N-terminal protein methyltransferase 1</fullName>
    </alternativeName>
</protein>
<dbReference type="InterPro" id="IPR008576">
    <property type="entry name" value="MeTrfase_NTM1"/>
</dbReference>
<dbReference type="EMBL" id="JALNTZ010000004">
    <property type="protein sequence ID" value="KAJ3655286.1"/>
    <property type="molecule type" value="Genomic_DNA"/>
</dbReference>
<feature type="binding site" evidence="11">
    <location>
        <position position="71"/>
    </location>
    <ligand>
        <name>S-adenosyl-L-methionine</name>
        <dbReference type="ChEBI" id="CHEBI:59789"/>
    </ligand>
</feature>
<dbReference type="PANTHER" id="PTHR12753:SF0">
    <property type="entry name" value="ALPHA N-TERMINAL PROTEIN METHYLTRANSFERASE 1"/>
    <property type="match status" value="1"/>
</dbReference>
<dbReference type="Proteomes" id="UP001168821">
    <property type="component" value="Unassembled WGS sequence"/>
</dbReference>
<evidence type="ECO:0000313" key="13">
    <source>
        <dbReference type="Proteomes" id="UP001168821"/>
    </source>
</evidence>